<dbReference type="EMBL" id="JACVHL010000002">
    <property type="protein sequence ID" value="MCC3804017.1"/>
    <property type="molecule type" value="Genomic_DNA"/>
</dbReference>
<evidence type="ECO:0000313" key="2">
    <source>
        <dbReference type="Proteomes" id="UP000726777"/>
    </source>
</evidence>
<name>A0A9Q3UA18_VIBPH</name>
<protein>
    <submittedName>
        <fullName evidence="1">Uncharacterized protein</fullName>
    </submittedName>
</protein>
<reference evidence="1" key="1">
    <citation type="submission" date="2020-09" db="EMBL/GenBank/DDBJ databases">
        <title>Genome sequence of Vibrio parahaemolyticus isolates.</title>
        <authorList>
            <person name="Hammerl J.A."/>
            <person name="Strauch E."/>
        </authorList>
    </citation>
    <scope>NUCLEOTIDE SEQUENCE</scope>
    <source>
        <strain evidence="1">17-VB00146</strain>
    </source>
</reference>
<proteinExistence type="predicted"/>
<comment type="caution">
    <text evidence="1">The sequence shown here is derived from an EMBL/GenBank/DDBJ whole genome shotgun (WGS) entry which is preliminary data.</text>
</comment>
<dbReference type="Proteomes" id="UP000726777">
    <property type="component" value="Unassembled WGS sequence"/>
</dbReference>
<dbReference type="SUPFAM" id="SSF52540">
    <property type="entry name" value="P-loop containing nucleoside triphosphate hydrolases"/>
    <property type="match status" value="1"/>
</dbReference>
<accession>A0A9Q3UA18</accession>
<dbReference type="RefSeq" id="WP_228085690.1">
    <property type="nucleotide sequence ID" value="NZ_JACVHL010000002.1"/>
</dbReference>
<dbReference type="Gene3D" id="1.10.8.730">
    <property type="match status" value="1"/>
</dbReference>
<dbReference type="AlphaFoldDB" id="A0A9Q3UA18"/>
<dbReference type="InterPro" id="IPR027417">
    <property type="entry name" value="P-loop_NTPase"/>
</dbReference>
<dbReference type="Gene3D" id="3.40.50.300">
    <property type="entry name" value="P-loop containing nucleotide triphosphate hydrolases"/>
    <property type="match status" value="1"/>
</dbReference>
<evidence type="ECO:0000313" key="1">
    <source>
        <dbReference type="EMBL" id="MCC3804017.1"/>
    </source>
</evidence>
<organism evidence="1 2">
    <name type="scientific">Vibrio parahaemolyticus</name>
    <dbReference type="NCBI Taxonomy" id="670"/>
    <lineage>
        <taxon>Bacteria</taxon>
        <taxon>Pseudomonadati</taxon>
        <taxon>Pseudomonadota</taxon>
        <taxon>Gammaproteobacteria</taxon>
        <taxon>Vibrionales</taxon>
        <taxon>Vibrionaceae</taxon>
        <taxon>Vibrio</taxon>
    </lineage>
</organism>
<sequence length="521" mass="58639">MKHHNSNLCSECIPTPYELSFDVADAATCSQCNQVGECWDKELIEMYYSYGLDNDFIWMYLPRLRVTVDHQYSLGDLETLVSNYVAKSKGTFSCHSFERLDGSKLEFNPYASTGNYNVGIYGSPGVGKQTLAKTLIKNHITQHKNHIVFTISDTGSFTRFTTYNGYEPIVPTVQAKFQINPFSYLADDSDLNSTNIDLVKNVIAYMAGNGNQLSDYQDAILSQHINTVIEMSWKNAKIEDVLGLCKESEDDRVIEMATNLQKWGCGGEFEDFFAENNPLLTVTPGINSFDLSGLHGNEDLLNIYTLLASCVVGTYLDENRSRVHSMLVTDLSSWLGSQNLYVSHSIVSISRRLRPSNCVGVNLFYEYEASSPCSNASLLMNNCHWNFILHHDNDKAIEALTHSSLPIEDTDLFKINSLKTSKSDGSKLLFVSPECKELISLKLEESERLEYSVDYYDQEDIDNVVRRGSDYQSGLKICELKNELRDLLGSAEDKSEIADETEILSSQGFKDRVLRLLGQSK</sequence>
<gene>
    <name evidence="1" type="ORF">IB292_03090</name>
</gene>